<comment type="similarity">
    <text evidence="1 4">Belongs to the glycosyl hydrolase 1 family.</text>
</comment>
<keyword evidence="7" id="KW-1185">Reference proteome</keyword>
<dbReference type="AlphaFoldDB" id="A0AAE1C5Z4"/>
<feature type="chain" id="PRO_5042015953" description="Beta-glucosidase" evidence="5">
    <location>
        <begin position="25"/>
        <end position="586"/>
    </location>
</feature>
<dbReference type="InterPro" id="IPR017853">
    <property type="entry name" value="GH"/>
</dbReference>
<evidence type="ECO:0000256" key="2">
    <source>
        <dbReference type="ARBA" id="ARBA00022801"/>
    </source>
</evidence>
<dbReference type="GO" id="GO:0008422">
    <property type="term" value="F:beta-glucosidase activity"/>
    <property type="evidence" value="ECO:0007669"/>
    <property type="project" value="TreeGrafter"/>
</dbReference>
<gene>
    <name evidence="6" type="ORF">LTR78_001041</name>
</gene>
<protein>
    <recommendedName>
        <fullName evidence="8">Beta-glucosidase</fullName>
    </recommendedName>
</protein>
<comment type="caution">
    <text evidence="6">The sequence shown here is derived from an EMBL/GenBank/DDBJ whole genome shotgun (WGS) entry which is preliminary data.</text>
</comment>
<keyword evidence="2" id="KW-0378">Hydrolase</keyword>
<dbReference type="InterPro" id="IPR001360">
    <property type="entry name" value="Glyco_hydro_1"/>
</dbReference>
<dbReference type="Gene3D" id="3.20.20.80">
    <property type="entry name" value="Glycosidases"/>
    <property type="match status" value="1"/>
</dbReference>
<evidence type="ECO:0000256" key="5">
    <source>
        <dbReference type="SAM" id="SignalP"/>
    </source>
</evidence>
<evidence type="ECO:0000256" key="3">
    <source>
        <dbReference type="ARBA" id="ARBA00023295"/>
    </source>
</evidence>
<evidence type="ECO:0000313" key="6">
    <source>
        <dbReference type="EMBL" id="KAK3679480.1"/>
    </source>
</evidence>
<dbReference type="Pfam" id="PF00232">
    <property type="entry name" value="Glyco_hydro_1"/>
    <property type="match status" value="1"/>
</dbReference>
<dbReference type="EMBL" id="JAUTXT010000002">
    <property type="protein sequence ID" value="KAK3679480.1"/>
    <property type="molecule type" value="Genomic_DNA"/>
</dbReference>
<sequence>MAPSKRVFLFTAVAAASTLHGRQALNQSTPPTVTLNGSTIENPTAYATPFVLNVEDMWDLLVGPVSTALVTTTASATPVPSSSLIPPPPLYYSSFPSGQQNPMVVKNESWSFPRGFMWGVAGAAWQVEGAVKDEGRGPSVWDVLSHRVTNFEYDNGTADITDNHYYLYKQDLARLAALGVKAYSFSISWSRIMPFGRGPVNQIAIDHYNDLINTCLGYNIIPLATLYHWDTPLALQDTYGGWLSENIVNDFVEYARIAYAAFGDRVDYWFTVNEPSVFCNQYPLPAQYFKNFTIPWQQQPYYCGHNVLLAHSQAYRLGKSMMPNSTIAWKSNGGYKVPLTNSTEDAEAVQRAWDFNEGLWSDPIYLTGDYNDNVKAYISSFLPAFTDGQKAAILGSADIYAHDAYTSQFNFAPDGGIAACLANTSNPLYPVCSNSSFIYTQQDGGWLIGPAADPLTPWLYKATDWVPAFLHYIKDTWAKDKPIAVSEFGFAEPFERQKTYLQDILFDPIRSAYYHDYMEAILIALSEGVNVIGCLAWSFVDNFEWASAYGVRFGMQYVNFSDPTLPRYYKASFFEYKNAFDVYQEK</sequence>
<feature type="signal peptide" evidence="5">
    <location>
        <begin position="1"/>
        <end position="24"/>
    </location>
</feature>
<name>A0AAE1C5Z4_9PEZI</name>
<organism evidence="6 7">
    <name type="scientific">Recurvomyces mirabilis</name>
    <dbReference type="NCBI Taxonomy" id="574656"/>
    <lineage>
        <taxon>Eukaryota</taxon>
        <taxon>Fungi</taxon>
        <taxon>Dikarya</taxon>
        <taxon>Ascomycota</taxon>
        <taxon>Pezizomycotina</taxon>
        <taxon>Dothideomycetes</taxon>
        <taxon>Dothideomycetidae</taxon>
        <taxon>Mycosphaerellales</taxon>
        <taxon>Teratosphaeriaceae</taxon>
        <taxon>Recurvomyces</taxon>
    </lineage>
</organism>
<dbReference type="PANTHER" id="PTHR10353">
    <property type="entry name" value="GLYCOSYL HYDROLASE"/>
    <property type="match status" value="1"/>
</dbReference>
<evidence type="ECO:0000256" key="1">
    <source>
        <dbReference type="ARBA" id="ARBA00010838"/>
    </source>
</evidence>
<dbReference type="SUPFAM" id="SSF51445">
    <property type="entry name" value="(Trans)glycosidases"/>
    <property type="match status" value="1"/>
</dbReference>
<reference evidence="6" key="1">
    <citation type="submission" date="2023-07" db="EMBL/GenBank/DDBJ databases">
        <title>Black Yeasts Isolated from many extreme environments.</title>
        <authorList>
            <person name="Coleine C."/>
            <person name="Stajich J.E."/>
            <person name="Selbmann L."/>
        </authorList>
    </citation>
    <scope>NUCLEOTIDE SEQUENCE</scope>
    <source>
        <strain evidence="6">CCFEE 5485</strain>
    </source>
</reference>
<dbReference type="PANTHER" id="PTHR10353:SF36">
    <property type="entry name" value="LP05116P"/>
    <property type="match status" value="1"/>
</dbReference>
<evidence type="ECO:0000256" key="4">
    <source>
        <dbReference type="RuleBase" id="RU003690"/>
    </source>
</evidence>
<accession>A0AAE1C5Z4</accession>
<evidence type="ECO:0000313" key="7">
    <source>
        <dbReference type="Proteomes" id="UP001274830"/>
    </source>
</evidence>
<dbReference type="PRINTS" id="PR00131">
    <property type="entry name" value="GLHYDRLASE1"/>
</dbReference>
<evidence type="ECO:0008006" key="8">
    <source>
        <dbReference type="Google" id="ProtNLM"/>
    </source>
</evidence>
<proteinExistence type="inferred from homology"/>
<keyword evidence="3" id="KW-0326">Glycosidase</keyword>
<dbReference type="GO" id="GO:0005975">
    <property type="term" value="P:carbohydrate metabolic process"/>
    <property type="evidence" value="ECO:0007669"/>
    <property type="project" value="InterPro"/>
</dbReference>
<dbReference type="Proteomes" id="UP001274830">
    <property type="component" value="Unassembled WGS sequence"/>
</dbReference>
<keyword evidence="5" id="KW-0732">Signal</keyword>